<evidence type="ECO:0000313" key="1">
    <source>
        <dbReference type="EMBL" id="CAB4339013.1"/>
    </source>
</evidence>
<organism evidence="1">
    <name type="scientific">freshwater metagenome</name>
    <dbReference type="NCBI Taxonomy" id="449393"/>
    <lineage>
        <taxon>unclassified sequences</taxon>
        <taxon>metagenomes</taxon>
        <taxon>ecological metagenomes</taxon>
    </lineage>
</organism>
<accession>A0A6J5ZH99</accession>
<dbReference type="AlphaFoldDB" id="A0A6J5ZH99"/>
<dbReference type="InterPro" id="IPR023393">
    <property type="entry name" value="START-like_dom_sf"/>
</dbReference>
<dbReference type="SUPFAM" id="SSF55961">
    <property type="entry name" value="Bet v1-like"/>
    <property type="match status" value="1"/>
</dbReference>
<dbReference type="InterPro" id="IPR019587">
    <property type="entry name" value="Polyketide_cyclase/dehydratase"/>
</dbReference>
<dbReference type="EMBL" id="CAESAO010000022">
    <property type="protein sequence ID" value="CAB4339013.1"/>
    <property type="molecule type" value="Genomic_DNA"/>
</dbReference>
<protein>
    <submittedName>
        <fullName evidence="1">Unannotated protein</fullName>
    </submittedName>
</protein>
<evidence type="ECO:0000313" key="2">
    <source>
        <dbReference type="EMBL" id="CAB5036113.1"/>
    </source>
</evidence>
<proteinExistence type="predicted"/>
<sequence>MASAVGRRDELVAVACVNGRISLAAPPSRVWEQVTDPRQLARWWPKVVRVELDGDAAFTEVLTTDKGRDVRADFVVAESDPLHRWRFVQELEETPFAAVLSKSQTTVEFEQAPGDGTALSITLERKLRGLGRFGGPMMKRAARKQLDEALQRLGEIHGTVA</sequence>
<dbReference type="EMBL" id="CAFBPX010000157">
    <property type="protein sequence ID" value="CAB5036113.1"/>
    <property type="molecule type" value="Genomic_DNA"/>
</dbReference>
<name>A0A6J5ZH99_9ZZZZ</name>
<dbReference type="Pfam" id="PF10604">
    <property type="entry name" value="Polyketide_cyc2"/>
    <property type="match status" value="1"/>
</dbReference>
<reference evidence="1" key="1">
    <citation type="submission" date="2020-05" db="EMBL/GenBank/DDBJ databases">
        <authorList>
            <person name="Chiriac C."/>
            <person name="Salcher M."/>
            <person name="Ghai R."/>
            <person name="Kavagutti S V."/>
        </authorList>
    </citation>
    <scope>NUCLEOTIDE SEQUENCE</scope>
</reference>
<gene>
    <name evidence="1" type="ORF">UFOPK3522_00422</name>
    <name evidence="2" type="ORF">UFOPK4175_00890</name>
</gene>
<dbReference type="Gene3D" id="3.30.530.20">
    <property type="match status" value="1"/>
</dbReference>